<dbReference type="Proteomes" id="UP001549031">
    <property type="component" value="Unassembled WGS sequence"/>
</dbReference>
<comment type="caution">
    <text evidence="1">The sequence shown here is derived from an EMBL/GenBank/DDBJ whole genome shotgun (WGS) entry which is preliminary data.</text>
</comment>
<organism evidence="1 2">
    <name type="scientific">Pseudorhizobium tarimense</name>
    <dbReference type="NCBI Taxonomy" id="1079109"/>
    <lineage>
        <taxon>Bacteria</taxon>
        <taxon>Pseudomonadati</taxon>
        <taxon>Pseudomonadota</taxon>
        <taxon>Alphaproteobacteria</taxon>
        <taxon>Hyphomicrobiales</taxon>
        <taxon>Rhizobiaceae</taxon>
        <taxon>Rhizobium/Agrobacterium group</taxon>
        <taxon>Pseudorhizobium</taxon>
    </lineage>
</organism>
<protein>
    <submittedName>
        <fullName evidence="1">Uncharacterized protein</fullName>
    </submittedName>
</protein>
<proteinExistence type="predicted"/>
<keyword evidence="2" id="KW-1185">Reference proteome</keyword>
<evidence type="ECO:0000313" key="1">
    <source>
        <dbReference type="EMBL" id="MET3585573.1"/>
    </source>
</evidence>
<name>A0ABV2H4W3_9HYPH</name>
<sequence length="46" mass="4874">MGWGGGGGFGNQGGAFLEITLSDQYVGEKLGCFCKNRVDLFCVLDL</sequence>
<accession>A0ABV2H4W3</accession>
<evidence type="ECO:0000313" key="2">
    <source>
        <dbReference type="Proteomes" id="UP001549031"/>
    </source>
</evidence>
<reference evidence="1 2" key="1">
    <citation type="submission" date="2024-06" db="EMBL/GenBank/DDBJ databases">
        <title>Genomic Encyclopedia of Type Strains, Phase IV (KMG-IV): sequencing the most valuable type-strain genomes for metagenomic binning, comparative biology and taxonomic classification.</title>
        <authorList>
            <person name="Goeker M."/>
        </authorList>
    </citation>
    <scope>NUCLEOTIDE SEQUENCE [LARGE SCALE GENOMIC DNA]</scope>
    <source>
        <strain evidence="1 2">DSM 105042</strain>
    </source>
</reference>
<dbReference type="EMBL" id="JBEPLJ010000005">
    <property type="protein sequence ID" value="MET3585573.1"/>
    <property type="molecule type" value="Genomic_DNA"/>
</dbReference>
<gene>
    <name evidence="1" type="ORF">ABID21_001682</name>
</gene>